<feature type="region of interest" description="Disordered" evidence="13">
    <location>
        <begin position="377"/>
        <end position="486"/>
    </location>
</feature>
<evidence type="ECO:0000256" key="12">
    <source>
        <dbReference type="SAM" id="Coils"/>
    </source>
</evidence>
<dbReference type="Proteomes" id="UP000694843">
    <property type="component" value="Unplaced"/>
</dbReference>
<dbReference type="RefSeq" id="XP_018022160.1">
    <property type="nucleotide sequence ID" value="XM_018166671.2"/>
</dbReference>
<reference evidence="16" key="1">
    <citation type="submission" date="2025-08" db="UniProtKB">
        <authorList>
            <consortium name="RefSeq"/>
        </authorList>
    </citation>
    <scope>IDENTIFICATION</scope>
    <source>
        <tissue evidence="16">Whole organism</tissue>
    </source>
</reference>
<comment type="miscellaneous">
    <text evidence="11">In contrast to other lysine histone methyltransferases, it does not contain a SET domain, suggesting the existence of another mechanism for methylation of lysine residues of histones.</text>
</comment>
<feature type="region of interest" description="Disordered" evidence="13">
    <location>
        <begin position="1279"/>
        <end position="1302"/>
    </location>
</feature>
<feature type="compositionally biased region" description="Basic residues" evidence="13">
    <location>
        <begin position="386"/>
        <end position="401"/>
    </location>
</feature>
<feature type="region of interest" description="Disordered" evidence="13">
    <location>
        <begin position="1181"/>
        <end position="1212"/>
    </location>
</feature>
<dbReference type="Gene3D" id="3.40.50.150">
    <property type="entry name" value="Vaccinia Virus protein VP39"/>
    <property type="match status" value="1"/>
</dbReference>
<dbReference type="InterPro" id="IPR025789">
    <property type="entry name" value="DOT1_dom"/>
</dbReference>
<feature type="region of interest" description="Disordered" evidence="13">
    <location>
        <begin position="2145"/>
        <end position="2168"/>
    </location>
</feature>
<feature type="compositionally biased region" description="Low complexity" evidence="13">
    <location>
        <begin position="445"/>
        <end position="458"/>
    </location>
</feature>
<name>A0A8B7P863_HYAAZ</name>
<feature type="region of interest" description="Disordered" evidence="13">
    <location>
        <begin position="1621"/>
        <end position="1727"/>
    </location>
</feature>
<feature type="compositionally biased region" description="Polar residues" evidence="13">
    <location>
        <begin position="582"/>
        <end position="600"/>
    </location>
</feature>
<evidence type="ECO:0000313" key="16">
    <source>
        <dbReference type="RefSeq" id="XP_018022160.1"/>
    </source>
</evidence>
<evidence type="ECO:0000256" key="1">
    <source>
        <dbReference type="ARBA" id="ARBA00004123"/>
    </source>
</evidence>
<dbReference type="GO" id="GO:0006281">
    <property type="term" value="P:DNA repair"/>
    <property type="evidence" value="ECO:0007669"/>
    <property type="project" value="TreeGrafter"/>
</dbReference>
<feature type="compositionally biased region" description="Low complexity" evidence="13">
    <location>
        <begin position="1105"/>
        <end position="1151"/>
    </location>
</feature>
<feature type="compositionally biased region" description="Basic residues" evidence="13">
    <location>
        <begin position="681"/>
        <end position="698"/>
    </location>
</feature>
<keyword evidence="15" id="KW-1185">Reference proteome</keyword>
<feature type="region of interest" description="Disordered" evidence="13">
    <location>
        <begin position="2316"/>
        <end position="2434"/>
    </location>
</feature>
<dbReference type="CTD" id="40793"/>
<feature type="coiled-coil region" evidence="12">
    <location>
        <begin position="857"/>
        <end position="884"/>
    </location>
</feature>
<evidence type="ECO:0000256" key="7">
    <source>
        <dbReference type="ARBA" id="ARBA00022853"/>
    </source>
</evidence>
<evidence type="ECO:0000256" key="13">
    <source>
        <dbReference type="SAM" id="MobiDB-lite"/>
    </source>
</evidence>
<dbReference type="GO" id="GO:0032259">
    <property type="term" value="P:methylation"/>
    <property type="evidence" value="ECO:0007669"/>
    <property type="project" value="UniProtKB-KW"/>
</dbReference>
<feature type="compositionally biased region" description="Polar residues" evidence="13">
    <location>
        <begin position="2191"/>
        <end position="2212"/>
    </location>
</feature>
<feature type="compositionally biased region" description="Basic residues" evidence="13">
    <location>
        <begin position="2574"/>
        <end position="2593"/>
    </location>
</feature>
<protein>
    <recommendedName>
        <fullName evidence="3 11">Histone-lysine N-methyltransferase, H3 lysine-79 specific</fullName>
        <ecNumber evidence="2 11">2.1.1.360</ecNumber>
    </recommendedName>
    <alternativeName>
        <fullName evidence="9 11">Histone H3-K79 methyltransferase</fullName>
    </alternativeName>
</protein>
<evidence type="ECO:0000256" key="2">
    <source>
        <dbReference type="ARBA" id="ARBA00012190"/>
    </source>
</evidence>
<evidence type="ECO:0000256" key="4">
    <source>
        <dbReference type="ARBA" id="ARBA00022603"/>
    </source>
</evidence>
<feature type="region of interest" description="Disordered" evidence="13">
    <location>
        <begin position="1004"/>
        <end position="1044"/>
    </location>
</feature>
<keyword evidence="4 11" id="KW-0489">Methyltransferase</keyword>
<feature type="compositionally biased region" description="Polar residues" evidence="13">
    <location>
        <begin position="1664"/>
        <end position="1673"/>
    </location>
</feature>
<feature type="region of interest" description="Disordered" evidence="13">
    <location>
        <begin position="1098"/>
        <end position="1157"/>
    </location>
</feature>
<accession>A0A8B7P863</accession>
<keyword evidence="7 11" id="KW-0156">Chromatin regulator</keyword>
<keyword evidence="5 11" id="KW-0808">Transferase</keyword>
<dbReference type="OMA" id="MTHQIQS"/>
<evidence type="ECO:0000256" key="11">
    <source>
        <dbReference type="RuleBase" id="RU271113"/>
    </source>
</evidence>
<evidence type="ECO:0000256" key="8">
    <source>
        <dbReference type="ARBA" id="ARBA00023242"/>
    </source>
</evidence>
<feature type="region of interest" description="Disordered" evidence="13">
    <location>
        <begin position="568"/>
        <end position="603"/>
    </location>
</feature>
<dbReference type="PANTHER" id="PTHR21451">
    <property type="entry name" value="HISTONE H3 METHYLTRANSFERASE"/>
    <property type="match status" value="1"/>
</dbReference>
<dbReference type="InterPro" id="IPR030445">
    <property type="entry name" value="H3-K79_meTrfase"/>
</dbReference>
<dbReference type="PROSITE" id="PS51569">
    <property type="entry name" value="DOT1"/>
    <property type="match status" value="1"/>
</dbReference>
<dbReference type="GeneID" id="108678295"/>
<feature type="compositionally biased region" description="Low complexity" evidence="13">
    <location>
        <begin position="533"/>
        <end position="547"/>
    </location>
</feature>
<dbReference type="InterPro" id="IPR029063">
    <property type="entry name" value="SAM-dependent_MTases_sf"/>
</dbReference>
<comment type="function">
    <text evidence="11">Histone methyltransferase that specifically trimethylates histone H3 to form H3K79me3. This methylation is required for telomere silencing and for the pachytene checkpoint during the meiotic cell cycle by allowing the recruitment of RAD9 to double strand breaks. Nucleosomes are preferred as substrate compared to free histone.</text>
</comment>
<evidence type="ECO:0000256" key="3">
    <source>
        <dbReference type="ARBA" id="ARBA00020987"/>
    </source>
</evidence>
<feature type="coiled-coil region" evidence="12">
    <location>
        <begin position="797"/>
        <end position="824"/>
    </location>
</feature>
<comment type="subcellular location">
    <subcellularLocation>
        <location evidence="1 11">Nucleus</location>
    </subcellularLocation>
</comment>
<dbReference type="GO" id="GO:0000077">
    <property type="term" value="P:DNA damage checkpoint signaling"/>
    <property type="evidence" value="ECO:0007669"/>
    <property type="project" value="TreeGrafter"/>
</dbReference>
<dbReference type="KEGG" id="hazt:108678295"/>
<dbReference type="Pfam" id="PF08123">
    <property type="entry name" value="DOT1"/>
    <property type="match status" value="1"/>
</dbReference>
<evidence type="ECO:0000256" key="5">
    <source>
        <dbReference type="ARBA" id="ARBA00022679"/>
    </source>
</evidence>
<dbReference type="GO" id="GO:0140956">
    <property type="term" value="F:histone H3K79 trimethyltransferase activity"/>
    <property type="evidence" value="ECO:0007669"/>
    <property type="project" value="UniProtKB-EC"/>
</dbReference>
<feature type="compositionally biased region" description="Pro residues" evidence="13">
    <location>
        <begin position="1625"/>
        <end position="1652"/>
    </location>
</feature>
<comment type="catalytic activity">
    <reaction evidence="10 11">
        <text>L-lysyl(79)-[histone H3] + 3 S-adenosyl-L-methionine = N(6),N(6),N(6)-trimethyl-L-lysyl(79)-[histone H3] + 3 S-adenosyl-L-homocysteine + 3 H(+)</text>
        <dbReference type="Rhea" id="RHEA:60328"/>
        <dbReference type="Rhea" id="RHEA-COMP:15549"/>
        <dbReference type="Rhea" id="RHEA-COMP:15552"/>
        <dbReference type="ChEBI" id="CHEBI:15378"/>
        <dbReference type="ChEBI" id="CHEBI:29969"/>
        <dbReference type="ChEBI" id="CHEBI:57856"/>
        <dbReference type="ChEBI" id="CHEBI:59789"/>
        <dbReference type="ChEBI" id="CHEBI:61961"/>
        <dbReference type="EC" id="2.1.1.360"/>
    </reaction>
</comment>
<dbReference type="SUPFAM" id="SSF53335">
    <property type="entry name" value="S-adenosyl-L-methionine-dependent methyltransferases"/>
    <property type="match status" value="1"/>
</dbReference>
<evidence type="ECO:0000256" key="6">
    <source>
        <dbReference type="ARBA" id="ARBA00022691"/>
    </source>
</evidence>
<feature type="compositionally biased region" description="Low complexity" evidence="13">
    <location>
        <begin position="404"/>
        <end position="421"/>
    </location>
</feature>
<organism evidence="15 16">
    <name type="scientific">Hyalella azteca</name>
    <name type="common">Amphipod</name>
    <dbReference type="NCBI Taxonomy" id="294128"/>
    <lineage>
        <taxon>Eukaryota</taxon>
        <taxon>Metazoa</taxon>
        <taxon>Ecdysozoa</taxon>
        <taxon>Arthropoda</taxon>
        <taxon>Crustacea</taxon>
        <taxon>Multicrustacea</taxon>
        <taxon>Malacostraca</taxon>
        <taxon>Eumalacostraca</taxon>
        <taxon>Peracarida</taxon>
        <taxon>Amphipoda</taxon>
        <taxon>Senticaudata</taxon>
        <taxon>Talitrida</taxon>
        <taxon>Talitroidea</taxon>
        <taxon>Hyalellidae</taxon>
        <taxon>Hyalella</taxon>
    </lineage>
</organism>
<keyword evidence="8 11" id="KW-0539">Nucleus</keyword>
<evidence type="ECO:0000256" key="9">
    <source>
        <dbReference type="ARBA" id="ARBA00029821"/>
    </source>
</evidence>
<feature type="compositionally biased region" description="Low complexity" evidence="13">
    <location>
        <begin position="1975"/>
        <end position="2032"/>
    </location>
</feature>
<feature type="region of interest" description="Disordered" evidence="13">
    <location>
        <begin position="510"/>
        <end position="555"/>
    </location>
</feature>
<dbReference type="GO" id="GO:0035097">
    <property type="term" value="C:histone methyltransferase complex"/>
    <property type="evidence" value="ECO:0007669"/>
    <property type="project" value="UniProtKB-ARBA"/>
</dbReference>
<feature type="compositionally biased region" description="Pro residues" evidence="13">
    <location>
        <begin position="2382"/>
        <end position="2407"/>
    </location>
</feature>
<feature type="domain" description="DOT1" evidence="14">
    <location>
        <begin position="24"/>
        <end position="340"/>
    </location>
</feature>
<feature type="region of interest" description="Disordered" evidence="13">
    <location>
        <begin position="1929"/>
        <end position="2032"/>
    </location>
</feature>
<evidence type="ECO:0000259" key="14">
    <source>
        <dbReference type="PROSITE" id="PS51569"/>
    </source>
</evidence>
<feature type="compositionally biased region" description="Basic residues" evidence="13">
    <location>
        <begin position="2613"/>
        <end position="2628"/>
    </location>
</feature>
<dbReference type="EC" id="2.1.1.360" evidence="2 11"/>
<feature type="region of interest" description="Disordered" evidence="13">
    <location>
        <begin position="1834"/>
        <end position="1894"/>
    </location>
</feature>
<dbReference type="FunFam" id="3.40.50.150:FF:000033">
    <property type="entry name" value="Histone-lysine N-methyltransferase, H3 lysine-79 specific"/>
    <property type="match status" value="1"/>
</dbReference>
<dbReference type="FunFam" id="1.10.260.60:FF:000001">
    <property type="entry name" value="Histone-lysine N-methyltransferase, H3 lysine-79 specific"/>
    <property type="match status" value="1"/>
</dbReference>
<feature type="region of interest" description="Disordered" evidence="13">
    <location>
        <begin position="2181"/>
        <end position="2212"/>
    </location>
</feature>
<comment type="similarity">
    <text evidence="11">Belongs to the class I-like SAM-binding methyltransferase superfamily. DOT1 family.</text>
</comment>
<feature type="region of interest" description="Disordered" evidence="13">
    <location>
        <begin position="648"/>
        <end position="699"/>
    </location>
</feature>
<dbReference type="Gene3D" id="1.10.260.60">
    <property type="match status" value="1"/>
</dbReference>
<feature type="compositionally biased region" description="Polar residues" evidence="13">
    <location>
        <begin position="2148"/>
        <end position="2162"/>
    </location>
</feature>
<feature type="region of interest" description="Disordered" evidence="13">
    <location>
        <begin position="2553"/>
        <end position="2654"/>
    </location>
</feature>
<proteinExistence type="inferred from homology"/>
<feature type="compositionally biased region" description="Low complexity" evidence="13">
    <location>
        <begin position="1834"/>
        <end position="1846"/>
    </location>
</feature>
<dbReference type="CDD" id="cd02440">
    <property type="entry name" value="AdoMet_MTases"/>
    <property type="match status" value="1"/>
</dbReference>
<gene>
    <name evidence="16" type="primary">LOC108678295</name>
</gene>
<dbReference type="PANTHER" id="PTHR21451:SF0">
    <property type="entry name" value="HISTONE-LYSINE N-METHYLTRANSFERASE, H3 LYSINE-79 SPECIFIC"/>
    <property type="match status" value="1"/>
</dbReference>
<evidence type="ECO:0000313" key="15">
    <source>
        <dbReference type="Proteomes" id="UP000694843"/>
    </source>
</evidence>
<evidence type="ECO:0000256" key="10">
    <source>
        <dbReference type="ARBA" id="ARBA00047770"/>
    </source>
</evidence>
<dbReference type="CDD" id="cd20902">
    <property type="entry name" value="CC_DOT1L"/>
    <property type="match status" value="1"/>
</dbReference>
<feature type="region of interest" description="Disordered" evidence="13">
    <location>
        <begin position="1471"/>
        <end position="1491"/>
    </location>
</feature>
<dbReference type="OrthoDB" id="443402at2759"/>
<feature type="compositionally biased region" description="Polar residues" evidence="13">
    <location>
        <begin position="1279"/>
        <end position="1294"/>
    </location>
</feature>
<feature type="region of interest" description="Disordered" evidence="13">
    <location>
        <begin position="2457"/>
        <end position="2486"/>
    </location>
</feature>
<keyword evidence="6 11" id="KW-0949">S-adenosyl-L-methionine</keyword>
<keyword evidence="12" id="KW-0175">Coiled coil</keyword>
<feature type="compositionally biased region" description="Polar residues" evidence="13">
    <location>
        <begin position="459"/>
        <end position="471"/>
    </location>
</feature>
<sequence length="2654" mass="286964">MSTVKCSADNNAFELKLHSPAGVEPFVFTWPLSTSGSDKNDGAYDIVETIRWVCEDIPELKIALEVNVLADYDTRSYESMKQLCDKYNRAIDSIIQLEKGTSLPAVRLNKRPSRGMLKHILTQIYNQAVEDPEKLNQYEPFSPEVYGETSYELICQVIDQIHITEEDTFIDLGSGVGQVVLQMAAATLCKRCYGIEKADTPYRYSETMVKLYKRWLAWYGKKHGEYKLVQGDFLQKQHREWITSSTIVFVNNFAFGPTVDHMLKEVFADLKDGARIISSKSFCPTNFRITDRNLSDIGTIMHVSELTPLSGSVSWTGKPVSYYLHIIDRTKLERYFLRVKNPKLRSSSKLTDEKQAPVAEENAAVAMLAMNSNAVGATVVTNGTTRRGRSRHAPNHTRKASPHSSETSSTNSSVENSTEETPIIGPTTRRAWNDWCSGGSGGGSSAASSISSSSRGSSTNSKTLSVSNSSGLEEHPTVNGPITGKVFSGSSPNHLSVAFKPAVESTHVSGLTSNAHLSGRSSSGGRSGRRSQRSSGSVDSVGSSGSSTTAVPGTMESLMSLSVDNGRADDLQSETSRHVKCRQSSSSRTPSTHAESNSESEVPLASELLEQNSMSGLNNGFSDLRGALPVLHIGLSASTSLRRTQRRAAANKPSIIDDPDPPIVLRPSRRSTTMQGGPHGGGRRGGRKGGRAGKKAPPIHKINGLDLLHTRTLLSTNVQIEEVRQTYKEAAPGCIDQKLSLFSASDGIMRHEELPIPPSTSAPYALEVLLDSFRQQFMEMLDSMRHDSYTHFVSKQIEEERAKNKSLKSRAAQLERQIKVLIDDSVTLLKARIAELGMAAANPEDLLNRAKEIVWRHKELQAHVSALQQGVAAAEQEQEKLVRRRKHEILSKYSTNRSNGHVNGTIDSSQISEDFILREISLTLSQRKKLHVQVSKLESELTTLENSCQLSDTQHGQAVAGAGAASAPVGKAAASNVLGRVERLPCSAVGERVATIAGGSTVVLTAPPSEKSPGRHGSSLSPASSSKSRHRSRNQEWPAVPDIGKIEEKNPELLAMKILETGRQIEAGRIPVLPPGTEVRCVELRGNNTRIEYNPMTRVPQHPQHLPTSSHVPSTSSSLPPHSSQSHQASHVRSLSPQSLHQHPVHQQQQLRNSAPNKDVARVVLVSHRCPPGAIAVKENSKMVVPPHSSPQLGVHGMPSLAPPQRSPVERQSTYQALRNSLDLLQKGQQAPPPPNPDAQDRLKLIIADVLNEDKPPTGMHMQNSPTKMQQNVNQPLGRNPSSDRYMQQQTYDPSGTVGRRVPDPLNRVVEGRPMAAHTLTRADMSPHSIDRRAAEMMRIDDRRKFMRTSNDGRTADEALARDVLLRMSDGVHIREAHATGPLRRDTSGSLHRHDDVRSVHQDDRFMHQEERLLHQDERLHQPQQQQHASLPPSSTGAIMYQSQHLHAGEGLHSQMVACSRAYHATPQHTYRPHTDAIRGPGGESGQESVDTLCGEEDDGARVVLMRDERGRDLSARGAMDDRRFMVDTRVAGFQQPDYTQVSPAKLALRRHLSQEKLALESGGKRPHSRCSSNSSSDLVIVETPDNSCGVAGNSIATRLPDNSRLPDRLLGERLAERGLEVIPTGPPPTPPTQPTPPVLTSPTLTTPPTPSQPTCSISPVDMTLSSKNSSRPGSRLAVDDTRGASITPDGSLRPLYSPVSRPNSTEASSGAPDSAPSMGGPFARARSPRGVQFYSTEKPLMPPPIPSPGRDGLEARLAQLQHKSLRATPPTAVSHASFVSASSVHTNNLPSHSIFSSNVDRSAPQLELTSSSGGQSAAVSAITSAIAAAATKYGSSASGNQNNSSVATSSPRHNTPPSPVTSAAAGVGSSQRLAWDSDPKLPNGDIGDAGSHGAAAPAVEGLAAALQARYMMQKQQKMQPQANIKLEPQERCEEPSSTGTPPGFPEFQKRKRPPSPSSSAPVPNKKVLLSLPHSTSPASSSCATTTTITTASNSISSSTNTSQSAPAGARSCPSSTSITSSPRISNSSNCSANGANNDVVAEVVAPEPSVNSPAPNATESSCPNSISSSLSCSTISSVTVSCNSSTTLSSPTTNTVDINSSISNTNSSSYKNRGCGNYGNASNGNSLPHSASATLAAISAAATSYSKDSNQRIVNGPASDTKNCHEDVKPRVNDIKMAKNENEFPHNHNKPPSRSSGEILKGSSNKMSNATNNYMPYMNSQSHVDTPPLLPPPPPPPHLKMEPVEHKSEAGGAVVRPESPQLENWQAQINSGFDKLVAYAAEVDKRRKSSETSLMSSPHPDVCHDGAYPGFTNVGKSTSHPLSQGGGIAAQSYSRSDRDRRMNHTASGLGARLMDGARPVGVPYSPHSPHSMLNPVASPHGGPPSPQSPHMPLQTPPISSPPPTPSPDLRHPSEGGSIGSSHLPSPPHSHQAMQHSNNFYEHHFKKKFYHKERMSPIDQSLPNNHDSRPNKHNHMTAPGSGHAIPKTERLSPHDMDPSMMNHGMSQQQYHMQSVPHQQSGKFRPKGKDWHWRNSRDSSHHMANDAGMVNAMHHQQQAYHHPPPPPPPQSMHHNSQRSMRHTLHHPMNHHHHPYSSNPGGMPHHNSGNGGQMNHHHSRHMTHPHHHRMMAGPAGDMGRSQMATPGGAPGYYNHS</sequence>